<dbReference type="GO" id="GO:0071044">
    <property type="term" value="P:histone mRNA catabolic process"/>
    <property type="evidence" value="ECO:0007669"/>
    <property type="project" value="TreeGrafter"/>
</dbReference>
<dbReference type="Gene3D" id="3.30.420.10">
    <property type="entry name" value="Ribonuclease H-like superfamily/Ribonuclease H"/>
    <property type="match status" value="1"/>
</dbReference>
<dbReference type="GO" id="GO:0071051">
    <property type="term" value="P:poly(A)-dependent snoRNA 3'-end processing"/>
    <property type="evidence" value="ECO:0007669"/>
    <property type="project" value="TreeGrafter"/>
</dbReference>
<protein>
    <submittedName>
        <fullName evidence="3">Protein RRP6-like 3</fullName>
    </submittedName>
</protein>
<dbReference type="RefSeq" id="XP_010923881.2">
    <property type="nucleotide sequence ID" value="XM_010925579.3"/>
</dbReference>
<dbReference type="GO" id="GO:0071038">
    <property type="term" value="P:TRAMP-dependent tRNA surveillance pathway"/>
    <property type="evidence" value="ECO:0007669"/>
    <property type="project" value="TreeGrafter"/>
</dbReference>
<evidence type="ECO:0000313" key="2">
    <source>
        <dbReference type="Proteomes" id="UP000504607"/>
    </source>
</evidence>
<dbReference type="GO" id="GO:0000166">
    <property type="term" value="F:nucleotide binding"/>
    <property type="evidence" value="ECO:0007669"/>
    <property type="project" value="InterPro"/>
</dbReference>
<accession>A0A6I9RC57</accession>
<dbReference type="InterPro" id="IPR002121">
    <property type="entry name" value="HRDC_dom"/>
</dbReference>
<dbReference type="GeneID" id="105046842"/>
<dbReference type="CDD" id="cd06147">
    <property type="entry name" value="Rrp6p_like_exo"/>
    <property type="match status" value="1"/>
</dbReference>
<keyword evidence="2" id="KW-1185">Reference proteome</keyword>
<dbReference type="GO" id="GO:0000176">
    <property type="term" value="C:nuclear exosome (RNase complex)"/>
    <property type="evidence" value="ECO:0007669"/>
    <property type="project" value="TreeGrafter"/>
</dbReference>
<dbReference type="OrthoDB" id="2250022at2759"/>
<dbReference type="PROSITE" id="PS50967">
    <property type="entry name" value="HRDC"/>
    <property type="match status" value="1"/>
</dbReference>
<dbReference type="PANTHER" id="PTHR12124">
    <property type="entry name" value="POLYMYOSITIS/SCLERODERMA AUTOANTIGEN-RELATED"/>
    <property type="match status" value="1"/>
</dbReference>
<evidence type="ECO:0000313" key="3">
    <source>
        <dbReference type="RefSeq" id="XP_010923881.2"/>
    </source>
</evidence>
<dbReference type="Pfam" id="PF01612">
    <property type="entry name" value="DNA_pol_A_exo1"/>
    <property type="match status" value="1"/>
</dbReference>
<dbReference type="InterPro" id="IPR044876">
    <property type="entry name" value="HRDC_dom_sf"/>
</dbReference>
<dbReference type="FunFam" id="3.30.420.10:FF:000079">
    <property type="entry name" value="Polynucleotidyl transferase ribonuclease H fold protein with HRDC domain"/>
    <property type="match status" value="1"/>
</dbReference>
<dbReference type="InterPro" id="IPR002562">
    <property type="entry name" value="3'-5'_exonuclease_dom"/>
</dbReference>
<feature type="domain" description="HRDC" evidence="1">
    <location>
        <begin position="344"/>
        <end position="422"/>
    </location>
</feature>
<dbReference type="PANTHER" id="PTHR12124:SF68">
    <property type="entry name" value="PROTEIN RRP6-LIKE 3"/>
    <property type="match status" value="1"/>
</dbReference>
<dbReference type="InterPro" id="IPR012337">
    <property type="entry name" value="RNaseH-like_sf"/>
</dbReference>
<dbReference type="InterPro" id="IPR049559">
    <property type="entry name" value="Rrp6p-like_exo"/>
</dbReference>
<dbReference type="GO" id="GO:0071040">
    <property type="term" value="P:nuclear polyadenylation-dependent antisense transcript catabolic process"/>
    <property type="evidence" value="ECO:0007669"/>
    <property type="project" value="TreeGrafter"/>
</dbReference>
<dbReference type="Pfam" id="PF00570">
    <property type="entry name" value="HRDC"/>
    <property type="match status" value="1"/>
</dbReference>
<dbReference type="AlphaFoldDB" id="A0A6I9RC57"/>
<dbReference type="SMART" id="SM00474">
    <property type="entry name" value="35EXOc"/>
    <property type="match status" value="1"/>
</dbReference>
<name>A0A6I9RC57_ELAGV</name>
<organism evidence="2 3">
    <name type="scientific">Elaeis guineensis var. tenera</name>
    <name type="common">Oil palm</name>
    <dbReference type="NCBI Taxonomy" id="51953"/>
    <lineage>
        <taxon>Eukaryota</taxon>
        <taxon>Viridiplantae</taxon>
        <taxon>Streptophyta</taxon>
        <taxon>Embryophyta</taxon>
        <taxon>Tracheophyta</taxon>
        <taxon>Spermatophyta</taxon>
        <taxon>Magnoliopsida</taxon>
        <taxon>Liliopsida</taxon>
        <taxon>Arecaceae</taxon>
        <taxon>Arecoideae</taxon>
        <taxon>Cocoseae</taxon>
        <taxon>Elaeidinae</taxon>
        <taxon>Elaeis</taxon>
    </lineage>
</organism>
<dbReference type="GO" id="GO:0000467">
    <property type="term" value="P:exonucleolytic trimming to generate mature 3'-end of 5.8S rRNA from tricistronic rRNA transcript (SSU-rRNA, 5.8S rRNA, LSU-rRNA)"/>
    <property type="evidence" value="ECO:0007669"/>
    <property type="project" value="InterPro"/>
</dbReference>
<dbReference type="SUPFAM" id="SSF47819">
    <property type="entry name" value="HRDC-like"/>
    <property type="match status" value="1"/>
</dbReference>
<dbReference type="GO" id="GO:0071035">
    <property type="term" value="P:nuclear polyadenylation-dependent rRNA catabolic process"/>
    <property type="evidence" value="ECO:0007669"/>
    <property type="project" value="TreeGrafter"/>
</dbReference>
<sequence>MATREKINAIVAIACAAAVSLVVAALYRRLRRRRAAGWRCCSEFEDKPQNRFKRVLADNSYAPFKHFKREEKEEEVSLKMHPFEEEITSLLENPPALLNFITTHEYSDMSASYVWIDTEHQLEYLAKLLSEEQVFAVDTEQHSLRSFLGFTALMQISIEREDFLIDTIALHDVMGILRPVFADPSICKVFHGADNDVLWLQRDFHIYVVNMFDTAKACEILSKPHKSLAYLLETYCGVSTDKTLQREDWRVRPLSVEMIEYARIDAHYLLYIADCLASELRRKSPDTSACPDDKFNFFFEASRRSNMVCLQLYVKEIESTPGASAAASILSRNLSVQGVTSWKSSEIKDLIWKLCAWRDLMARIHDESLRYVLSDQAIVSLAVRIPKEPIEVYDVIQQADLDNGSSNIYSILPSPSPIVSTHIKELCFLLREASANIDDVFRRFLQKHLGPIGCCPLSAYNYAILSEFSLKQTNTLFMKHAGEKFTSTIGKKASRELFVQKFSCKSPVYHNCRIYASDGRLLCYCDRRKLEWYLKRDLAKVVEDDPPAIMLLFEPKGRPEDEDNDFYIQSKKNICVGCGEKNHYLRYRIIPSCYRMHFPEHLKSHRSHDIVLLCVDCHEIAHSAAEKYKRQIAEEFGIPLFVRKIVDSGESTVATVSSKSLGVIEETGVSPLQLRTAAMALLRHGSSMPARRYEELIQIVKAYFGGREISREDLEMALLVGMSPHERRRLEKKKGLSFRHHEQSIIYKSSTSSNGETIENNIKRNNSIHISQESLKDYVKNIDGRQTNTSASDMHAGLLLSGDNSPSGNVQCLNKTEEWERRNICILSNGHGHGDLQKETCEAVLPSTSYQVPSAKAAKKLSLLGHGPHGKQVVEHLLNKYGEDGIRQFCQRWRQVFVDAIHPRFLPSGWDIMHSGRRDFGEYSVYNPSKKALHTAN</sequence>
<reference evidence="3" key="1">
    <citation type="submission" date="2025-08" db="UniProtKB">
        <authorList>
            <consortium name="RefSeq"/>
        </authorList>
    </citation>
    <scope>IDENTIFICATION</scope>
</reference>
<dbReference type="InterPro" id="IPR036397">
    <property type="entry name" value="RNaseH_sf"/>
</dbReference>
<dbReference type="RefSeq" id="XP_073115572.1">
    <property type="nucleotide sequence ID" value="XM_073259471.1"/>
</dbReference>
<gene>
    <name evidence="3" type="primary">LOC105046842</name>
</gene>
<dbReference type="Proteomes" id="UP000504607">
    <property type="component" value="Chromosome 6"/>
</dbReference>
<dbReference type="GO" id="GO:0071037">
    <property type="term" value="P:nuclear polyadenylation-dependent snRNA catabolic process"/>
    <property type="evidence" value="ECO:0007669"/>
    <property type="project" value="TreeGrafter"/>
</dbReference>
<dbReference type="SUPFAM" id="SSF53098">
    <property type="entry name" value="Ribonuclease H-like"/>
    <property type="match status" value="1"/>
</dbReference>
<dbReference type="InParanoid" id="A0A6I9RC57"/>
<dbReference type="Gene3D" id="1.10.150.80">
    <property type="entry name" value="HRDC domain"/>
    <property type="match status" value="1"/>
</dbReference>
<dbReference type="GO" id="GO:0071036">
    <property type="term" value="P:nuclear polyadenylation-dependent snoRNA catabolic process"/>
    <property type="evidence" value="ECO:0007669"/>
    <property type="project" value="TreeGrafter"/>
</dbReference>
<dbReference type="GO" id="GO:0071039">
    <property type="term" value="P:nuclear polyadenylation-dependent CUT catabolic process"/>
    <property type="evidence" value="ECO:0007669"/>
    <property type="project" value="TreeGrafter"/>
</dbReference>
<dbReference type="GO" id="GO:0000175">
    <property type="term" value="F:3'-5'-RNA exonuclease activity"/>
    <property type="evidence" value="ECO:0007669"/>
    <property type="project" value="InterPro"/>
</dbReference>
<dbReference type="InterPro" id="IPR045092">
    <property type="entry name" value="Rrp6-like"/>
</dbReference>
<dbReference type="InterPro" id="IPR010997">
    <property type="entry name" value="HRDC-like_sf"/>
</dbReference>
<evidence type="ECO:0000259" key="1">
    <source>
        <dbReference type="PROSITE" id="PS50967"/>
    </source>
</evidence>
<proteinExistence type="predicted"/>
<dbReference type="FunCoup" id="A0A6I9RC57">
    <property type="interactions" value="216"/>
</dbReference>
<dbReference type="GO" id="GO:0003727">
    <property type="term" value="F:single-stranded RNA binding"/>
    <property type="evidence" value="ECO:0007669"/>
    <property type="project" value="TreeGrafter"/>
</dbReference>
<dbReference type="GO" id="GO:0005730">
    <property type="term" value="C:nucleolus"/>
    <property type="evidence" value="ECO:0007669"/>
    <property type="project" value="TreeGrafter"/>
</dbReference>